<organism evidence="2 3">
    <name type="scientific">Mycobacterium persicum</name>
    <dbReference type="NCBI Taxonomy" id="1487726"/>
    <lineage>
        <taxon>Bacteria</taxon>
        <taxon>Bacillati</taxon>
        <taxon>Actinomycetota</taxon>
        <taxon>Actinomycetes</taxon>
        <taxon>Mycobacteriales</taxon>
        <taxon>Mycobacteriaceae</taxon>
        <taxon>Mycobacterium</taxon>
    </lineage>
</organism>
<dbReference type="AlphaFoldDB" id="A0AB38UL24"/>
<feature type="region of interest" description="Disordered" evidence="1">
    <location>
        <begin position="303"/>
        <end position="343"/>
    </location>
</feature>
<gene>
    <name evidence="2" type="ORF">LAUMK42_00113</name>
</gene>
<name>A0AB38UL24_9MYCO</name>
<protein>
    <submittedName>
        <fullName evidence="2">Uncharacterized protein</fullName>
    </submittedName>
</protein>
<evidence type="ECO:0000313" key="2">
    <source>
        <dbReference type="EMBL" id="VAZ81312.1"/>
    </source>
</evidence>
<dbReference type="RefSeq" id="WP_142995088.1">
    <property type="nucleotide sequence ID" value="NZ_MWKV01000001.1"/>
</dbReference>
<feature type="compositionally biased region" description="Polar residues" evidence="1">
    <location>
        <begin position="92"/>
        <end position="110"/>
    </location>
</feature>
<evidence type="ECO:0000256" key="1">
    <source>
        <dbReference type="SAM" id="MobiDB-lite"/>
    </source>
</evidence>
<accession>A0AB38UL24</accession>
<evidence type="ECO:0000313" key="3">
    <source>
        <dbReference type="Proteomes" id="UP000279331"/>
    </source>
</evidence>
<reference evidence="2 3" key="1">
    <citation type="submission" date="2018-09" db="EMBL/GenBank/DDBJ databases">
        <authorList>
            <person name="Tagini F."/>
        </authorList>
    </citation>
    <scope>NUCLEOTIDE SEQUENCE [LARGE SCALE GENOMIC DNA]</scope>
    <source>
        <strain evidence="2 3">MK42</strain>
    </source>
</reference>
<dbReference type="Proteomes" id="UP000279331">
    <property type="component" value="Unassembled WGS sequence"/>
</dbReference>
<feature type="compositionally biased region" description="Polar residues" evidence="1">
    <location>
        <begin position="215"/>
        <end position="225"/>
    </location>
</feature>
<feature type="region of interest" description="Disordered" evidence="1">
    <location>
        <begin position="92"/>
        <end position="127"/>
    </location>
</feature>
<sequence length="343" mass="37760">MSEDIKAANFIDVTTAESHSVLFNWSTAEEATVTQRRKIGVAVATLGALTLCCGSAAVDAANFDRFNVGRLDIALTAYDGFKLELDTCSSGDFSSTDRSGSGGNSDSVSPSGGGSNLNEINGEGHNPEPERVQVFIYTDYNPNDTSYDPNSHYHPQVEESNNGATNFDVLASAPTISSVDPSRLMEVSVPEVYIEREPDSFDSGYANGSVRDSDSGQVNPFSSQGVGREDPGAGDLLQEYFVVTTEEGLLPRSIVRSGADIDDLNQDWYNEVVSNSQNSRWTMHRVYDPERLDMLRDFVREQPNQPQWTASDEERYSPENIDNIIRPNYNDPRYRDDDAGEDD</sequence>
<dbReference type="EMBL" id="UPHL01000006">
    <property type="protein sequence ID" value="VAZ81312.1"/>
    <property type="molecule type" value="Genomic_DNA"/>
</dbReference>
<proteinExistence type="predicted"/>
<feature type="region of interest" description="Disordered" evidence="1">
    <location>
        <begin position="199"/>
        <end position="232"/>
    </location>
</feature>
<comment type="caution">
    <text evidence="2">The sequence shown here is derived from an EMBL/GenBank/DDBJ whole genome shotgun (WGS) entry which is preliminary data.</text>
</comment>